<dbReference type="InterPro" id="IPR003594">
    <property type="entry name" value="HATPase_dom"/>
</dbReference>
<dbReference type="CDD" id="cd00082">
    <property type="entry name" value="HisKA"/>
    <property type="match status" value="1"/>
</dbReference>
<evidence type="ECO:0000256" key="6">
    <source>
        <dbReference type="ARBA" id="ARBA00022777"/>
    </source>
</evidence>
<comment type="caution">
    <text evidence="12">The sequence shown here is derived from an EMBL/GenBank/DDBJ whole genome shotgun (WGS) entry which is preliminary data.</text>
</comment>
<comment type="subcellular location">
    <subcellularLocation>
        <location evidence="2">Membrane</location>
    </subcellularLocation>
</comment>
<dbReference type="InterPro" id="IPR003660">
    <property type="entry name" value="HAMP_dom"/>
</dbReference>
<dbReference type="SMART" id="SM00387">
    <property type="entry name" value="HATPase_c"/>
    <property type="match status" value="1"/>
</dbReference>
<keyword evidence="9" id="KW-1133">Transmembrane helix</keyword>
<feature type="domain" description="Histidine kinase" evidence="10">
    <location>
        <begin position="355"/>
        <end position="610"/>
    </location>
</feature>
<gene>
    <name evidence="12" type="ORF">PCC6912_09950</name>
</gene>
<keyword evidence="9" id="KW-0472">Membrane</keyword>
<organism evidence="12 13">
    <name type="scientific">Chlorogloeopsis fritschii PCC 6912</name>
    <dbReference type="NCBI Taxonomy" id="211165"/>
    <lineage>
        <taxon>Bacteria</taxon>
        <taxon>Bacillati</taxon>
        <taxon>Cyanobacteriota</taxon>
        <taxon>Cyanophyceae</taxon>
        <taxon>Nostocales</taxon>
        <taxon>Chlorogloeopsidaceae</taxon>
        <taxon>Chlorogloeopsis</taxon>
    </lineage>
</organism>
<dbReference type="PANTHER" id="PTHR43065:SF50">
    <property type="entry name" value="HISTIDINE KINASE"/>
    <property type="match status" value="1"/>
</dbReference>
<evidence type="ECO:0000256" key="8">
    <source>
        <dbReference type="SAM" id="Coils"/>
    </source>
</evidence>
<proteinExistence type="predicted"/>
<evidence type="ECO:0000256" key="2">
    <source>
        <dbReference type="ARBA" id="ARBA00004370"/>
    </source>
</evidence>
<feature type="transmembrane region" description="Helical" evidence="9">
    <location>
        <begin position="208"/>
        <end position="229"/>
    </location>
</feature>
<dbReference type="AlphaFoldDB" id="A0A433NQP2"/>
<name>A0A433NQP2_CHLFR</name>
<feature type="transmembrane region" description="Helical" evidence="9">
    <location>
        <begin position="241"/>
        <end position="263"/>
    </location>
</feature>
<dbReference type="SUPFAM" id="SSF158472">
    <property type="entry name" value="HAMP domain-like"/>
    <property type="match status" value="1"/>
</dbReference>
<dbReference type="Gene3D" id="1.10.287.130">
    <property type="match status" value="1"/>
</dbReference>
<dbReference type="InterPro" id="IPR036890">
    <property type="entry name" value="HATPase_C_sf"/>
</dbReference>
<dbReference type="SUPFAM" id="SSF58104">
    <property type="entry name" value="Methyl-accepting chemotaxis protein (MCP) signaling domain"/>
    <property type="match status" value="1"/>
</dbReference>
<dbReference type="EC" id="2.7.13.3" evidence="3"/>
<evidence type="ECO:0000256" key="7">
    <source>
        <dbReference type="ARBA" id="ARBA00023012"/>
    </source>
</evidence>
<dbReference type="Proteomes" id="UP000268857">
    <property type="component" value="Unassembled WGS sequence"/>
</dbReference>
<feature type="coiled-coil region" evidence="8">
    <location>
        <begin position="316"/>
        <end position="346"/>
    </location>
</feature>
<evidence type="ECO:0000259" key="11">
    <source>
        <dbReference type="PROSITE" id="PS50885"/>
    </source>
</evidence>
<keyword evidence="7" id="KW-0902">Two-component regulatory system</keyword>
<evidence type="ECO:0000256" key="9">
    <source>
        <dbReference type="SAM" id="Phobius"/>
    </source>
</evidence>
<evidence type="ECO:0000256" key="4">
    <source>
        <dbReference type="ARBA" id="ARBA00022553"/>
    </source>
</evidence>
<keyword evidence="8" id="KW-0175">Coiled coil</keyword>
<keyword evidence="6" id="KW-0418">Kinase</keyword>
<dbReference type="InterPro" id="IPR004358">
    <property type="entry name" value="Sig_transdc_His_kin-like_C"/>
</dbReference>
<dbReference type="CDD" id="cd06225">
    <property type="entry name" value="HAMP"/>
    <property type="match status" value="1"/>
</dbReference>
<reference evidence="12 13" key="1">
    <citation type="journal article" date="2019" name="Genome Biol. Evol.">
        <title>Day and night: Metabolic profiles and evolutionary relationships of six axenic non-marine cyanobacteria.</title>
        <authorList>
            <person name="Will S.E."/>
            <person name="Henke P."/>
            <person name="Boedeker C."/>
            <person name="Huang S."/>
            <person name="Brinkmann H."/>
            <person name="Rohde M."/>
            <person name="Jarek M."/>
            <person name="Friedl T."/>
            <person name="Seufert S."/>
            <person name="Schumacher M."/>
            <person name="Overmann J."/>
            <person name="Neumann-Schaal M."/>
            <person name="Petersen J."/>
        </authorList>
    </citation>
    <scope>NUCLEOTIDE SEQUENCE [LARGE SCALE GENOMIC DNA]</scope>
    <source>
        <strain evidence="12 13">PCC 6912</strain>
    </source>
</reference>
<evidence type="ECO:0000256" key="5">
    <source>
        <dbReference type="ARBA" id="ARBA00022679"/>
    </source>
</evidence>
<dbReference type="SMART" id="SM00388">
    <property type="entry name" value="HisKA"/>
    <property type="match status" value="1"/>
</dbReference>
<dbReference type="PROSITE" id="PS50109">
    <property type="entry name" value="HIS_KIN"/>
    <property type="match status" value="1"/>
</dbReference>
<keyword evidence="5" id="KW-0808">Transferase</keyword>
<dbReference type="PROSITE" id="PS50885">
    <property type="entry name" value="HAMP"/>
    <property type="match status" value="1"/>
</dbReference>
<dbReference type="Gene3D" id="3.30.565.10">
    <property type="entry name" value="Histidine kinase-like ATPase, C-terminal domain"/>
    <property type="match status" value="1"/>
</dbReference>
<dbReference type="Gene3D" id="6.10.340.10">
    <property type="match status" value="1"/>
</dbReference>
<evidence type="ECO:0000256" key="3">
    <source>
        <dbReference type="ARBA" id="ARBA00012438"/>
    </source>
</evidence>
<feature type="domain" description="HAMP" evidence="11">
    <location>
        <begin position="265"/>
        <end position="317"/>
    </location>
</feature>
<dbReference type="GO" id="GO:0016020">
    <property type="term" value="C:membrane"/>
    <property type="evidence" value="ECO:0007669"/>
    <property type="project" value="UniProtKB-SubCell"/>
</dbReference>
<accession>A0A433NQP2</accession>
<dbReference type="SUPFAM" id="SSF55874">
    <property type="entry name" value="ATPase domain of HSP90 chaperone/DNA topoisomerase II/histidine kinase"/>
    <property type="match status" value="1"/>
</dbReference>
<protein>
    <recommendedName>
        <fullName evidence="3">histidine kinase</fullName>
        <ecNumber evidence="3">2.7.13.3</ecNumber>
    </recommendedName>
</protein>
<evidence type="ECO:0000313" key="13">
    <source>
        <dbReference type="Proteomes" id="UP000268857"/>
    </source>
</evidence>
<keyword evidence="13" id="KW-1185">Reference proteome</keyword>
<dbReference type="PRINTS" id="PR00344">
    <property type="entry name" value="BCTRLSENSOR"/>
</dbReference>
<dbReference type="STRING" id="211165.GCA_000317285_04622"/>
<dbReference type="GO" id="GO:0000155">
    <property type="term" value="F:phosphorelay sensor kinase activity"/>
    <property type="evidence" value="ECO:0007669"/>
    <property type="project" value="InterPro"/>
</dbReference>
<keyword evidence="4" id="KW-0597">Phosphoprotein</keyword>
<dbReference type="InterPro" id="IPR003661">
    <property type="entry name" value="HisK_dim/P_dom"/>
</dbReference>
<sequence length="627" mass="69742">MGTFSFVRSSLEASLRQETEGFSSLVLEDLKQKQELLRLQARWVADRNDVSQATASGKKPLLLQTLLPIQAALQLNFIKVVAPDGSVLAELRQGAISQAKLQDEQVSRSASLGLDVSDIVSTQGNAPSLLVGQISIKSQEKVLGGLIVGTELNDDLLKKIRGNTQMHLVAFQDSQVIASTLAAARNTRWQIPTPESPPQRLNIANQGYMVKTVILTGVSGTAVKVVLLTSVKPLEQAERSLWLSLAGLCLLGGAIALIVAIWVTRWLTRRLHNLTSATQQLAAGDFSIRIKIDSKDEVGILAQDFNFMAEQLTARDQQICIQMQQLENTLQKLRQTQAQLIQSEKMSSLGQMVAGVAHEINNPTSFIYGNLIHISEYTHNLLGLVQLYQQNYPNPVQAIEKEIVAIELDFLEEDLPKLLQSMQTGCERIHEIVLSLRNFSRLDESDFKKVDIHSGIDSTLMILANRFKTQFKSQEIKVIKEYGNLPRVECYAGQINQVFMNILSNAIDAFEEKEQQENLCILNPEIHICTKVINNDWIAIHISDNGLGMSEEVRSKIFDPFFTTKQVGQGTGLGLFISYQIIVEKHSGRIECHSKLNEGTRCIVNIPVRQAKVIDIEDINSVTNTRV</sequence>
<dbReference type="SMART" id="SM00304">
    <property type="entry name" value="HAMP"/>
    <property type="match status" value="1"/>
</dbReference>
<evidence type="ECO:0000256" key="1">
    <source>
        <dbReference type="ARBA" id="ARBA00000085"/>
    </source>
</evidence>
<keyword evidence="9" id="KW-0812">Transmembrane</keyword>
<dbReference type="Pfam" id="PF02518">
    <property type="entry name" value="HATPase_c"/>
    <property type="match status" value="1"/>
</dbReference>
<dbReference type="EMBL" id="RSCJ01000002">
    <property type="protein sequence ID" value="RUR86170.1"/>
    <property type="molecule type" value="Genomic_DNA"/>
</dbReference>
<dbReference type="InterPro" id="IPR005467">
    <property type="entry name" value="His_kinase_dom"/>
</dbReference>
<dbReference type="PANTHER" id="PTHR43065">
    <property type="entry name" value="SENSOR HISTIDINE KINASE"/>
    <property type="match status" value="1"/>
</dbReference>
<dbReference type="Pfam" id="PF00672">
    <property type="entry name" value="HAMP"/>
    <property type="match status" value="1"/>
</dbReference>
<comment type="catalytic activity">
    <reaction evidence="1">
        <text>ATP + protein L-histidine = ADP + protein N-phospho-L-histidine.</text>
        <dbReference type="EC" id="2.7.13.3"/>
    </reaction>
</comment>
<evidence type="ECO:0000313" key="12">
    <source>
        <dbReference type="EMBL" id="RUR86170.1"/>
    </source>
</evidence>
<evidence type="ECO:0000259" key="10">
    <source>
        <dbReference type="PROSITE" id="PS50109"/>
    </source>
</evidence>